<dbReference type="PANTHER" id="PTHR43304:SF1">
    <property type="entry name" value="PAC DOMAIN-CONTAINING PROTEIN"/>
    <property type="match status" value="1"/>
</dbReference>
<evidence type="ECO:0000313" key="15">
    <source>
        <dbReference type="Proteomes" id="UP000675781"/>
    </source>
</evidence>
<evidence type="ECO:0000256" key="2">
    <source>
        <dbReference type="ARBA" id="ARBA00004236"/>
    </source>
</evidence>
<dbReference type="Pfam" id="PF00512">
    <property type="entry name" value="HisKA"/>
    <property type="match status" value="1"/>
</dbReference>
<dbReference type="PANTHER" id="PTHR43304">
    <property type="entry name" value="PHYTOCHROME-LIKE PROTEIN CPH1"/>
    <property type="match status" value="1"/>
</dbReference>
<feature type="compositionally biased region" description="Low complexity" evidence="10">
    <location>
        <begin position="548"/>
        <end position="562"/>
    </location>
</feature>
<dbReference type="InterPro" id="IPR004358">
    <property type="entry name" value="Sig_transdc_His_kin-like_C"/>
</dbReference>
<dbReference type="InterPro" id="IPR007891">
    <property type="entry name" value="CHASE3"/>
</dbReference>
<dbReference type="Gene3D" id="3.30.565.10">
    <property type="entry name" value="Histidine kinase-like ATPase, C-terminal domain"/>
    <property type="match status" value="1"/>
</dbReference>
<dbReference type="GO" id="GO:0005886">
    <property type="term" value="C:plasma membrane"/>
    <property type="evidence" value="ECO:0007669"/>
    <property type="project" value="UniProtKB-SubCell"/>
</dbReference>
<evidence type="ECO:0000256" key="8">
    <source>
        <dbReference type="ARBA" id="ARBA00022989"/>
    </source>
</evidence>
<evidence type="ECO:0000256" key="11">
    <source>
        <dbReference type="SAM" id="Phobius"/>
    </source>
</evidence>
<evidence type="ECO:0000256" key="1">
    <source>
        <dbReference type="ARBA" id="ARBA00000085"/>
    </source>
</evidence>
<dbReference type="SUPFAM" id="SSF55874">
    <property type="entry name" value="ATPase domain of HSP90 chaperone/DNA topoisomerase II/histidine kinase"/>
    <property type="match status" value="1"/>
</dbReference>
<evidence type="ECO:0000259" key="12">
    <source>
        <dbReference type="PROSITE" id="PS50109"/>
    </source>
</evidence>
<dbReference type="CDD" id="cd06225">
    <property type="entry name" value="HAMP"/>
    <property type="match status" value="1"/>
</dbReference>
<evidence type="ECO:0000256" key="6">
    <source>
        <dbReference type="ARBA" id="ARBA00022692"/>
    </source>
</evidence>
<comment type="caution">
    <text evidence="14">The sequence shown here is derived from an EMBL/GenBank/DDBJ whole genome shotgun (WGS) entry which is preliminary data.</text>
</comment>
<evidence type="ECO:0000256" key="4">
    <source>
        <dbReference type="ARBA" id="ARBA00022553"/>
    </source>
</evidence>
<keyword evidence="15" id="KW-1185">Reference proteome</keyword>
<proteinExistence type="predicted"/>
<gene>
    <name evidence="14" type="ORF">KDL01_09170</name>
</gene>
<evidence type="ECO:0000256" key="5">
    <source>
        <dbReference type="ARBA" id="ARBA00022679"/>
    </source>
</evidence>
<protein>
    <recommendedName>
        <fullName evidence="3">histidine kinase</fullName>
        <ecNumber evidence="3">2.7.13.3</ecNumber>
    </recommendedName>
</protein>
<keyword evidence="9" id="KW-0902">Two-component regulatory system</keyword>
<keyword evidence="7" id="KW-0418">Kinase</keyword>
<dbReference type="EC" id="2.7.13.3" evidence="3"/>
<dbReference type="InterPro" id="IPR052162">
    <property type="entry name" value="Sensor_kinase/Photoreceptor"/>
</dbReference>
<evidence type="ECO:0000256" key="10">
    <source>
        <dbReference type="SAM" id="MobiDB-lite"/>
    </source>
</evidence>
<keyword evidence="5" id="KW-0808">Transferase</keyword>
<keyword evidence="4" id="KW-0597">Phosphoprotein</keyword>
<dbReference type="PROSITE" id="PS50109">
    <property type="entry name" value="HIS_KIN"/>
    <property type="match status" value="1"/>
</dbReference>
<evidence type="ECO:0000259" key="13">
    <source>
        <dbReference type="PROSITE" id="PS50885"/>
    </source>
</evidence>
<dbReference type="Pfam" id="PF05227">
    <property type="entry name" value="CHASE3"/>
    <property type="match status" value="1"/>
</dbReference>
<dbReference type="Gene3D" id="6.10.340.10">
    <property type="match status" value="1"/>
</dbReference>
<dbReference type="InterPro" id="IPR036097">
    <property type="entry name" value="HisK_dim/P_sf"/>
</dbReference>
<sequence length="562" mass="60750">MSVFRSTGRLGVRGWFYAVIATMTVLVVLFSVIGAVLLDRASQASDTLVNRVGPARTALVDMEGALTDEETGVRGYLLSGESDFLQPYTEGQTQEVQDTAQIKSLLADSPAALAQLASVQRAVAAWRSDYAVPFIAAARAKKSVPDTEIAASKTAFDHLRAVFGTARDELTAEAAADQTHLDHLDRVRDGAFIAMLAVFLITVCLIAGLVQIAVLRPLQRLRAEAETVERGDFDAPFTAAGPHEIQVLGSALEAMRARLTNALVSAERQRAAVHRQKEVLDAQTTELRRSNEELEQFAYVASHDLQEPLRKVASFCQLIEKRYGAVLDARGKQYIDYAVDGAKRMQILINDLLAFSRVGRLNDRRERFELEGCLTDAIAGLQLAVAETDAAIRTDGPLPAVSGDATLIGMLWHNLIGNAIKFRSPDRAPEIDVAAEPDPDHTGMVRVTVTDNGIGIAPEFAEKVFIIFQRLHSREAYPGTGIGLALCKKIVEHHGGQIWIEPGRALGTRFVFTLPSAENPAEQPVQAAAPLPAARGSELVTESDHPYPAAVQAAPETEAAAP</sequence>
<dbReference type="Pfam" id="PF00672">
    <property type="entry name" value="HAMP"/>
    <property type="match status" value="1"/>
</dbReference>
<dbReference type="EMBL" id="JAGSOG010000030">
    <property type="protein sequence ID" value="MBR7833435.1"/>
    <property type="molecule type" value="Genomic_DNA"/>
</dbReference>
<feature type="transmembrane region" description="Helical" evidence="11">
    <location>
        <begin position="15"/>
        <end position="38"/>
    </location>
</feature>
<feature type="region of interest" description="Disordered" evidence="10">
    <location>
        <begin position="521"/>
        <end position="562"/>
    </location>
</feature>
<accession>A0A941EJ29</accession>
<dbReference type="GO" id="GO:0000155">
    <property type="term" value="F:phosphorelay sensor kinase activity"/>
    <property type="evidence" value="ECO:0007669"/>
    <property type="project" value="InterPro"/>
</dbReference>
<dbReference type="InterPro" id="IPR003661">
    <property type="entry name" value="HisK_dim/P_dom"/>
</dbReference>
<dbReference type="Pfam" id="PF02518">
    <property type="entry name" value="HATPase_c"/>
    <property type="match status" value="1"/>
</dbReference>
<feature type="compositionally biased region" description="Low complexity" evidence="10">
    <location>
        <begin position="521"/>
        <end position="534"/>
    </location>
</feature>
<dbReference type="Proteomes" id="UP000675781">
    <property type="component" value="Unassembled WGS sequence"/>
</dbReference>
<evidence type="ECO:0000313" key="14">
    <source>
        <dbReference type="EMBL" id="MBR7833435.1"/>
    </source>
</evidence>
<keyword evidence="6 11" id="KW-0812">Transmembrane</keyword>
<dbReference type="RefSeq" id="WP_212527956.1">
    <property type="nucleotide sequence ID" value="NZ_JAGSOG010000030.1"/>
</dbReference>
<dbReference type="Gene3D" id="1.10.287.130">
    <property type="match status" value="1"/>
</dbReference>
<comment type="subcellular location">
    <subcellularLocation>
        <location evidence="2">Cell membrane</location>
    </subcellularLocation>
</comment>
<dbReference type="SUPFAM" id="SSF158472">
    <property type="entry name" value="HAMP domain-like"/>
    <property type="match status" value="1"/>
</dbReference>
<dbReference type="SMART" id="SM00388">
    <property type="entry name" value="HisKA"/>
    <property type="match status" value="1"/>
</dbReference>
<evidence type="ECO:0000256" key="9">
    <source>
        <dbReference type="ARBA" id="ARBA00023012"/>
    </source>
</evidence>
<dbReference type="SUPFAM" id="SSF47384">
    <property type="entry name" value="Homodimeric domain of signal transducing histidine kinase"/>
    <property type="match status" value="1"/>
</dbReference>
<dbReference type="SMART" id="SM00387">
    <property type="entry name" value="HATPase_c"/>
    <property type="match status" value="1"/>
</dbReference>
<name>A0A941EJ29_9ACTN</name>
<feature type="transmembrane region" description="Helical" evidence="11">
    <location>
        <begin position="191"/>
        <end position="214"/>
    </location>
</feature>
<dbReference type="CDD" id="cd00082">
    <property type="entry name" value="HisKA"/>
    <property type="match status" value="1"/>
</dbReference>
<dbReference type="InterPro" id="IPR003594">
    <property type="entry name" value="HATPase_dom"/>
</dbReference>
<evidence type="ECO:0000256" key="3">
    <source>
        <dbReference type="ARBA" id="ARBA00012438"/>
    </source>
</evidence>
<dbReference type="SMART" id="SM00304">
    <property type="entry name" value="HAMP"/>
    <property type="match status" value="1"/>
</dbReference>
<dbReference type="PROSITE" id="PS50885">
    <property type="entry name" value="HAMP"/>
    <property type="match status" value="1"/>
</dbReference>
<dbReference type="CDD" id="cd19410">
    <property type="entry name" value="HK9-like_sensor"/>
    <property type="match status" value="1"/>
</dbReference>
<dbReference type="InterPro" id="IPR003660">
    <property type="entry name" value="HAMP_dom"/>
</dbReference>
<organism evidence="14 15">
    <name type="scientific">Actinospica durhamensis</name>
    <dbReference type="NCBI Taxonomy" id="1508375"/>
    <lineage>
        <taxon>Bacteria</taxon>
        <taxon>Bacillati</taxon>
        <taxon>Actinomycetota</taxon>
        <taxon>Actinomycetes</taxon>
        <taxon>Catenulisporales</taxon>
        <taxon>Actinospicaceae</taxon>
        <taxon>Actinospica</taxon>
    </lineage>
</organism>
<dbReference type="InterPro" id="IPR005467">
    <property type="entry name" value="His_kinase_dom"/>
</dbReference>
<keyword evidence="11" id="KW-0472">Membrane</keyword>
<dbReference type="AlphaFoldDB" id="A0A941EJ29"/>
<dbReference type="InterPro" id="IPR036890">
    <property type="entry name" value="HATPase_C_sf"/>
</dbReference>
<feature type="domain" description="Histidine kinase" evidence="12">
    <location>
        <begin position="300"/>
        <end position="518"/>
    </location>
</feature>
<reference evidence="14" key="1">
    <citation type="submission" date="2021-04" db="EMBL/GenBank/DDBJ databases">
        <title>Genome based classification of Actinospica acidithermotolerans sp. nov., an actinobacterium isolated from an Indonesian hot spring.</title>
        <authorList>
            <person name="Kusuma A.B."/>
            <person name="Putra K.E."/>
            <person name="Nafisah S."/>
            <person name="Loh J."/>
            <person name="Nouioui I."/>
            <person name="Goodfellow M."/>
        </authorList>
    </citation>
    <scope>NUCLEOTIDE SEQUENCE</scope>
    <source>
        <strain evidence="14">CSCA 57</strain>
    </source>
</reference>
<dbReference type="PRINTS" id="PR00344">
    <property type="entry name" value="BCTRLSENSOR"/>
</dbReference>
<evidence type="ECO:0000256" key="7">
    <source>
        <dbReference type="ARBA" id="ARBA00022777"/>
    </source>
</evidence>
<comment type="catalytic activity">
    <reaction evidence="1">
        <text>ATP + protein L-histidine = ADP + protein N-phospho-L-histidine.</text>
        <dbReference type="EC" id="2.7.13.3"/>
    </reaction>
</comment>
<keyword evidence="8 11" id="KW-1133">Transmembrane helix</keyword>
<feature type="domain" description="HAMP" evidence="13">
    <location>
        <begin position="212"/>
        <end position="264"/>
    </location>
</feature>